<sequence>MIRATVGSDSTEAKMCVAVISSDNTWNSLKVDVAERLAQDATAMEWLHHDSQLVAAGKALQNWANTVSQAVEPATRKFALESGYPDVHFHDRDSTATSNITWKDSLVSNALTLDEKTKDCLDTTGGPSTYGSFRKDWNRLIETGNPWTVSFVMTNLLEKERKSLVDAAKSLGLQVESPDPDCPVQSSSRTRALESYSDDPTGTE</sequence>
<evidence type="ECO:0000256" key="1">
    <source>
        <dbReference type="SAM" id="MobiDB-lite"/>
    </source>
</evidence>
<comment type="caution">
    <text evidence="2">The sequence shown here is derived from an EMBL/GenBank/DDBJ whole genome shotgun (WGS) entry which is preliminary data.</text>
</comment>
<dbReference type="EMBL" id="RSCD01000006">
    <property type="protein sequence ID" value="RSH92136.1"/>
    <property type="molecule type" value="Genomic_DNA"/>
</dbReference>
<accession>A0A427YM37</accession>
<dbReference type="OrthoDB" id="10392119at2759"/>
<proteinExistence type="predicted"/>
<evidence type="ECO:0000313" key="3">
    <source>
        <dbReference type="Proteomes" id="UP000279259"/>
    </source>
</evidence>
<gene>
    <name evidence="2" type="ORF">EHS25_008551</name>
</gene>
<protein>
    <submittedName>
        <fullName evidence="2">Uncharacterized protein</fullName>
    </submittedName>
</protein>
<reference evidence="2 3" key="1">
    <citation type="submission" date="2018-11" db="EMBL/GenBank/DDBJ databases">
        <title>Genome sequence of Saitozyma podzolica DSM 27192.</title>
        <authorList>
            <person name="Aliyu H."/>
            <person name="Gorte O."/>
            <person name="Ochsenreither K."/>
        </authorList>
    </citation>
    <scope>NUCLEOTIDE SEQUENCE [LARGE SCALE GENOMIC DNA]</scope>
    <source>
        <strain evidence="2 3">DSM 27192</strain>
    </source>
</reference>
<keyword evidence="3" id="KW-1185">Reference proteome</keyword>
<evidence type="ECO:0000313" key="2">
    <source>
        <dbReference type="EMBL" id="RSH92136.1"/>
    </source>
</evidence>
<organism evidence="2 3">
    <name type="scientific">Saitozyma podzolica</name>
    <dbReference type="NCBI Taxonomy" id="1890683"/>
    <lineage>
        <taxon>Eukaryota</taxon>
        <taxon>Fungi</taxon>
        <taxon>Dikarya</taxon>
        <taxon>Basidiomycota</taxon>
        <taxon>Agaricomycotina</taxon>
        <taxon>Tremellomycetes</taxon>
        <taxon>Tremellales</taxon>
        <taxon>Trimorphomycetaceae</taxon>
        <taxon>Saitozyma</taxon>
    </lineage>
</organism>
<dbReference type="AlphaFoldDB" id="A0A427YM37"/>
<dbReference type="Proteomes" id="UP000279259">
    <property type="component" value="Unassembled WGS sequence"/>
</dbReference>
<name>A0A427YM37_9TREE</name>
<feature type="region of interest" description="Disordered" evidence="1">
    <location>
        <begin position="171"/>
        <end position="204"/>
    </location>
</feature>